<dbReference type="Proteomes" id="UP000530654">
    <property type="component" value="Unassembled WGS sequence"/>
</dbReference>
<evidence type="ECO:0000313" key="3">
    <source>
        <dbReference type="EMBL" id="NNH62903.1"/>
    </source>
</evidence>
<evidence type="ECO:0000259" key="2">
    <source>
        <dbReference type="PROSITE" id="PS50887"/>
    </source>
</evidence>
<dbReference type="PANTHER" id="PTHR44757:SF2">
    <property type="entry name" value="BIOFILM ARCHITECTURE MAINTENANCE PROTEIN MBAA"/>
    <property type="match status" value="1"/>
</dbReference>
<feature type="domain" description="GGDEF" evidence="2">
    <location>
        <begin position="229"/>
        <end position="362"/>
    </location>
</feature>
<dbReference type="Gene3D" id="3.20.20.450">
    <property type="entry name" value="EAL domain"/>
    <property type="match status" value="1"/>
</dbReference>
<dbReference type="SMART" id="SM00267">
    <property type="entry name" value="GGDEF"/>
    <property type="match status" value="1"/>
</dbReference>
<evidence type="ECO:0000259" key="1">
    <source>
        <dbReference type="PROSITE" id="PS50883"/>
    </source>
</evidence>
<dbReference type="CDD" id="cd01949">
    <property type="entry name" value="GGDEF"/>
    <property type="match status" value="1"/>
</dbReference>
<reference evidence="3 4" key="1">
    <citation type="submission" date="2020-04" db="EMBL/GenBank/DDBJ databases">
        <title>Rhizobium bacterial biofertilizers improve the content of phenolic compounds of Lactuca sativa L. under non-saline and saline-stress conditions.</title>
        <authorList>
            <person name="Ayuso-Calles M."/>
            <person name="Garcia-Estevez I."/>
            <person name="Jimenez-Gomez A."/>
            <person name="Flores-Felix J.D."/>
            <person name="Escribano-Bailon M."/>
            <person name="Rivas R."/>
        </authorList>
    </citation>
    <scope>NUCLEOTIDE SEQUENCE [LARGE SCALE GENOMIC DNA]</scope>
    <source>
        <strain evidence="3 4">GPTR02</strain>
    </source>
</reference>
<dbReference type="Pfam" id="PF00563">
    <property type="entry name" value="EAL"/>
    <property type="match status" value="1"/>
</dbReference>
<dbReference type="PROSITE" id="PS50883">
    <property type="entry name" value="EAL"/>
    <property type="match status" value="1"/>
</dbReference>
<dbReference type="SUPFAM" id="SSF55073">
    <property type="entry name" value="Nucleotide cyclase"/>
    <property type="match status" value="1"/>
</dbReference>
<dbReference type="InterPro" id="IPR000160">
    <property type="entry name" value="GGDEF_dom"/>
</dbReference>
<feature type="domain" description="EAL" evidence="1">
    <location>
        <begin position="371"/>
        <end position="623"/>
    </location>
</feature>
<proteinExistence type="predicted"/>
<dbReference type="InterPro" id="IPR035919">
    <property type="entry name" value="EAL_sf"/>
</dbReference>
<dbReference type="EMBL" id="JABEQY010000005">
    <property type="protein sequence ID" value="NNH62903.1"/>
    <property type="molecule type" value="Genomic_DNA"/>
</dbReference>
<dbReference type="SUPFAM" id="SSF141868">
    <property type="entry name" value="EAL domain-like"/>
    <property type="match status" value="1"/>
</dbReference>
<evidence type="ECO:0000313" key="4">
    <source>
        <dbReference type="Proteomes" id="UP000530654"/>
    </source>
</evidence>
<dbReference type="InterPro" id="IPR052155">
    <property type="entry name" value="Biofilm_reg_signaling"/>
</dbReference>
<name>A0A7Y2R2A1_9HYPH</name>
<comment type="caution">
    <text evidence="3">The sequence shown here is derived from an EMBL/GenBank/DDBJ whole genome shotgun (WGS) entry which is preliminary data.</text>
</comment>
<protein>
    <submittedName>
        <fullName evidence="3">EAL domain-containing protein</fullName>
    </submittedName>
</protein>
<dbReference type="Gene3D" id="3.30.450.20">
    <property type="entry name" value="PAS domain"/>
    <property type="match status" value="1"/>
</dbReference>
<dbReference type="CDD" id="cd01948">
    <property type="entry name" value="EAL"/>
    <property type="match status" value="1"/>
</dbReference>
<dbReference type="InterPro" id="IPR029787">
    <property type="entry name" value="Nucleotide_cyclase"/>
</dbReference>
<dbReference type="RefSeq" id="WP_170280034.1">
    <property type="nucleotide sequence ID" value="NZ_JABEQY010000005.1"/>
</dbReference>
<dbReference type="InterPro" id="IPR001633">
    <property type="entry name" value="EAL_dom"/>
</dbReference>
<dbReference type="Gene3D" id="3.30.70.270">
    <property type="match status" value="1"/>
</dbReference>
<accession>A0A7Y2R2A1</accession>
<gene>
    <name evidence="3" type="ORF">HLI17_06270</name>
</gene>
<dbReference type="PROSITE" id="PS50887">
    <property type="entry name" value="GGDEF"/>
    <property type="match status" value="1"/>
</dbReference>
<dbReference type="InterPro" id="IPR043128">
    <property type="entry name" value="Rev_trsase/Diguanyl_cyclase"/>
</dbReference>
<dbReference type="Pfam" id="PF00990">
    <property type="entry name" value="GGDEF"/>
    <property type="match status" value="1"/>
</dbReference>
<dbReference type="NCBIfam" id="TIGR00254">
    <property type="entry name" value="GGDEF"/>
    <property type="match status" value="1"/>
</dbReference>
<organism evidence="3 4">
    <name type="scientific">Rhizobium laguerreae</name>
    <dbReference type="NCBI Taxonomy" id="1076926"/>
    <lineage>
        <taxon>Bacteria</taxon>
        <taxon>Pseudomonadati</taxon>
        <taxon>Pseudomonadota</taxon>
        <taxon>Alphaproteobacteria</taxon>
        <taxon>Hyphomicrobiales</taxon>
        <taxon>Rhizobiaceae</taxon>
        <taxon>Rhizobium/Agrobacterium group</taxon>
        <taxon>Rhizobium</taxon>
    </lineage>
</organism>
<dbReference type="Pfam" id="PF12860">
    <property type="entry name" value="PAS_7"/>
    <property type="match status" value="1"/>
</dbReference>
<dbReference type="PANTHER" id="PTHR44757">
    <property type="entry name" value="DIGUANYLATE CYCLASE DGCP"/>
    <property type="match status" value="1"/>
</dbReference>
<dbReference type="SMART" id="SM00052">
    <property type="entry name" value="EAL"/>
    <property type="match status" value="1"/>
</dbReference>
<sequence>MKAEALFWQQCTQAVTDDGSIDAQRLMDFVIATYRVHESDYDEIERSAETLLRENHVLRGNISALSQAFDGQKKLFEIILNNLPLGLSVFDAEQRLTLSNIRFRQLFDLTDEDVTAGATIADLTAKMRGTESASAKLRRRTGRHSSATARSSRLRRREWLMDDGRIIQSMVTILSDGSNISIHADITEDRRAAERITYLAHHDPLTGLPNRIHFREQVDATLTERRPDQQIALVHLNLDRFKSINNTMGVSVGDKILQQVTERIRASAGSENTLARLGSDEFAILQAGKQQPWNVTALVERIRRELSEPFLHGEKRVELSVSMGIAIAPDDGKETDILLKNAGVALSHAKADGRKQERFFASEMEAQMQLRHALEADLRAAVGNEEFELHYQPLYDLSQRRICGFEALIRWNHPVRGRVPPMDFIPLAEEVGLIVDIGRWVLRRACNDAAQWPQDIKVAVNVSAIQFSSSDLTRDVGEALAASALSPSRLELEITESVLMENLSEVLPILHALKERGIRISMDDFGTGYSSLSYLSSFPFDKIKIKIDKSFVNDIVDNREAHAIMHAIILLGDALGMRVTVEGVETAAQLALLEYEECDEIQGYHISPPRPAHDVPYLLSLSPKNGGMMRLPEAKH</sequence>
<dbReference type="AlphaFoldDB" id="A0A7Y2R2A1"/>